<evidence type="ECO:0000259" key="7">
    <source>
        <dbReference type="PROSITE" id="PS50106"/>
    </source>
</evidence>
<sequence length="1075" mass="118234">MGSIKENVASADDWSNTLLSKVIPAVVALKVVRCKAFDTECEGDGSSTGFIVDKKRGIILTNRHVVKPGPVVAEAMFSNMEEIPVFPLYRDPVHDFGFFRYDPGAVQFLNYEEIPLAPEAASVGLEIRVVGNDRGEQVSILAGTIARLDRDSPEYTDEGYNDFNTFYMQAASGTKGGSSGSPVVDWQGRAVAMNAGGSQDESATAYFLPLERVVRALYFIQKSKDSSGCGWEAMSIPRGSLQATFLHKGFNETRKLGLKRETEQMVRNVSPAGETGMLVVDSLVPDGPADKQLQPGDILVRVNGEVVTRFLDLETILDNSVDQRIDLFIQRGDISLPVKLLVQDLHSITPNSFLEVSDAVIHALSYQQARNFRFKCGVVYVAKPGYMLSRAAVPRHAIIKKFAEKEILQLDDLITVLSELSRGAQVALEYVSHSDRYHSKSVLVTVDRHEWYGPPQIYTRNDSTGVWSTRPALPFASKFLSSSHCYRNDPPSETNLFTTHEIGTLEPGAEDANKDMTDGFCRSVPSDQHVGGKIHSLGESNAGTKKQHQEDDTSIKDTVLSNCTIREAAEERLTGIRYLNNTGEGDRGGIAANASVAERVLEPTLVMCEVHVPPSCQVDGVYSQNCFGTGVIVYHSQSMGLVVVDKHTVAISCCDVMLSFAASHMRIPGEVVFLHPVHNYAFVAYDPSSLGVAGASAVRSAKLLSEPALQRGDSVFLVGLTNSLRAKSRKSNVVDPCAALQHNSYKNWPEYMATNMEVIELDSDFGGSFSGVLSDERGFVQAIWGRFSQMNFGVRGIPIYAVSEVLDKITRGERGQLRFINGVIRPMRFRILDAELYGILPSEASSFGLSDSYVQALLKKDPIRRQVLRVKGCLAGSEAAKKLETNDMVLRINKELVTCFRDVEKACQGLDVSEESHGTLGMTIFRKGELNEVIVGTDVRDGNGTTRLVNWCGCIVQEPHPAVRALGFLPGEGRCVYVSGSSDGSLAGRFGLEDTSWIVEVNEKLTPDLDSFVEVIKGLEHGEFVRVRTMTLNGKPEVHSVKQDLHYWPTWELKFDPETSMWRRVIIKALDASIQ</sequence>
<evidence type="ECO:0000256" key="2">
    <source>
        <dbReference type="ARBA" id="ARBA00004123"/>
    </source>
</evidence>
<name>A0AAD4S4R1_9MAGN</name>
<proteinExistence type="inferred from homology"/>
<dbReference type="GO" id="GO:0006508">
    <property type="term" value="P:proteolysis"/>
    <property type="evidence" value="ECO:0007669"/>
    <property type="project" value="UniProtKB-KW"/>
</dbReference>
<dbReference type="Gene3D" id="2.30.42.10">
    <property type="match status" value="1"/>
</dbReference>
<feature type="domain" description="PDZ" evidence="7">
    <location>
        <begin position="255"/>
        <end position="307"/>
    </location>
</feature>
<dbReference type="CDD" id="cd06786">
    <property type="entry name" value="cpPDZ1_ScNma111-like"/>
    <property type="match status" value="1"/>
</dbReference>
<evidence type="ECO:0000256" key="4">
    <source>
        <dbReference type="ARBA" id="ARBA00020338"/>
    </source>
</evidence>
<dbReference type="PROSITE" id="PS50106">
    <property type="entry name" value="PDZ"/>
    <property type="match status" value="1"/>
</dbReference>
<organism evidence="8 9">
    <name type="scientific">Papaver atlanticum</name>
    <dbReference type="NCBI Taxonomy" id="357466"/>
    <lineage>
        <taxon>Eukaryota</taxon>
        <taxon>Viridiplantae</taxon>
        <taxon>Streptophyta</taxon>
        <taxon>Embryophyta</taxon>
        <taxon>Tracheophyta</taxon>
        <taxon>Spermatophyta</taxon>
        <taxon>Magnoliopsida</taxon>
        <taxon>Ranunculales</taxon>
        <taxon>Papaveraceae</taxon>
        <taxon>Papaveroideae</taxon>
        <taxon>Papaver</taxon>
    </lineage>
</organism>
<evidence type="ECO:0000256" key="6">
    <source>
        <dbReference type="ARBA" id="ARBA00023242"/>
    </source>
</evidence>
<dbReference type="InterPro" id="IPR001940">
    <property type="entry name" value="Peptidase_S1C"/>
</dbReference>
<dbReference type="InterPro" id="IPR009003">
    <property type="entry name" value="Peptidase_S1_PA"/>
</dbReference>
<dbReference type="PANTHER" id="PTHR46366">
    <property type="entry name" value="PRO-APOPTOTIC SERINE PROTEASE NMA111"/>
    <property type="match status" value="1"/>
</dbReference>
<dbReference type="Gene3D" id="2.40.10.120">
    <property type="match status" value="1"/>
</dbReference>
<gene>
    <name evidence="8" type="ORF">MKW98_031289</name>
</gene>
<dbReference type="InterPro" id="IPR025926">
    <property type="entry name" value="PDZ-like_dom"/>
</dbReference>
<protein>
    <recommendedName>
        <fullName evidence="4">Pro-apoptotic serine protease NMA111</fullName>
    </recommendedName>
    <alternativeName>
        <fullName evidence="5">Pro-apoptotic serine protease nma111</fullName>
    </alternativeName>
</protein>
<dbReference type="InterPro" id="IPR041489">
    <property type="entry name" value="PDZ_6"/>
</dbReference>
<dbReference type="Pfam" id="PF12812">
    <property type="entry name" value="PDZ_1"/>
    <property type="match status" value="2"/>
</dbReference>
<keyword evidence="6" id="KW-0539">Nucleus</keyword>
<comment type="function">
    <text evidence="1">Nuclear serine protease which mediates apoptosis.</text>
</comment>
<dbReference type="GO" id="GO:0004252">
    <property type="term" value="F:serine-type endopeptidase activity"/>
    <property type="evidence" value="ECO:0007669"/>
    <property type="project" value="InterPro"/>
</dbReference>
<dbReference type="GO" id="GO:0005634">
    <property type="term" value="C:nucleus"/>
    <property type="evidence" value="ECO:0007669"/>
    <property type="project" value="UniProtKB-SubCell"/>
</dbReference>
<dbReference type="Proteomes" id="UP001202328">
    <property type="component" value="Unassembled WGS sequence"/>
</dbReference>
<comment type="subcellular location">
    <subcellularLocation>
        <location evidence="2">Nucleus</location>
    </subcellularLocation>
</comment>
<dbReference type="InterPro" id="IPR036034">
    <property type="entry name" value="PDZ_sf"/>
</dbReference>
<dbReference type="InterPro" id="IPR001478">
    <property type="entry name" value="PDZ"/>
</dbReference>
<comment type="caution">
    <text evidence="8">The sequence shown here is derived from an EMBL/GenBank/DDBJ whole genome shotgun (WGS) entry which is preliminary data.</text>
</comment>
<dbReference type="PANTHER" id="PTHR46366:SF1">
    <property type="entry name" value="PDZ DOMAIN-CONTAINING PROTEIN C1685.05"/>
    <property type="match status" value="1"/>
</dbReference>
<evidence type="ECO:0000256" key="3">
    <source>
        <dbReference type="ARBA" id="ARBA00010541"/>
    </source>
</evidence>
<dbReference type="EMBL" id="JAJJMB010014022">
    <property type="protein sequence ID" value="KAI3863697.1"/>
    <property type="molecule type" value="Genomic_DNA"/>
</dbReference>
<evidence type="ECO:0000256" key="5">
    <source>
        <dbReference type="ARBA" id="ARBA00021524"/>
    </source>
</evidence>
<evidence type="ECO:0000313" key="8">
    <source>
        <dbReference type="EMBL" id="KAI3863697.1"/>
    </source>
</evidence>
<dbReference type="Pfam" id="PF17820">
    <property type="entry name" value="PDZ_6"/>
    <property type="match status" value="1"/>
</dbReference>
<dbReference type="PRINTS" id="PR00834">
    <property type="entry name" value="PROTEASES2C"/>
</dbReference>
<dbReference type="Pfam" id="PF13365">
    <property type="entry name" value="Trypsin_2"/>
    <property type="match status" value="1"/>
</dbReference>
<dbReference type="SUPFAM" id="SSF50156">
    <property type="entry name" value="PDZ domain-like"/>
    <property type="match status" value="3"/>
</dbReference>
<accession>A0AAD4S4R1</accession>
<dbReference type="AlphaFoldDB" id="A0AAD4S4R1"/>
<reference evidence="8" key="1">
    <citation type="submission" date="2022-04" db="EMBL/GenBank/DDBJ databases">
        <title>A functionally conserved STORR gene fusion in Papaver species that diverged 16.8 million years ago.</title>
        <authorList>
            <person name="Catania T."/>
        </authorList>
    </citation>
    <scope>NUCLEOTIDE SEQUENCE</scope>
    <source>
        <strain evidence="8">S-188037</strain>
    </source>
</reference>
<comment type="similarity">
    <text evidence="3">Belongs to the peptidase S1C family.</text>
</comment>
<evidence type="ECO:0000256" key="1">
    <source>
        <dbReference type="ARBA" id="ARBA00002558"/>
    </source>
</evidence>
<keyword evidence="9" id="KW-1185">Reference proteome</keyword>
<dbReference type="SUPFAM" id="SSF50494">
    <property type="entry name" value="Trypsin-like serine proteases"/>
    <property type="match status" value="2"/>
</dbReference>
<dbReference type="SMART" id="SM00228">
    <property type="entry name" value="PDZ"/>
    <property type="match status" value="2"/>
</dbReference>
<evidence type="ECO:0000313" key="9">
    <source>
        <dbReference type="Proteomes" id="UP001202328"/>
    </source>
</evidence>